<feature type="region of interest" description="Disordered" evidence="4">
    <location>
        <begin position="175"/>
        <end position="201"/>
    </location>
</feature>
<dbReference type="VEuPathDB" id="FungiDB:PGTG_20998"/>
<comment type="similarity">
    <text evidence="3">Belongs to the MON1/SAND family.</text>
</comment>
<dbReference type="PANTHER" id="PTHR13027">
    <property type="entry name" value="SAND PROTEIN-RELATED"/>
    <property type="match status" value="1"/>
</dbReference>
<dbReference type="PANTHER" id="PTHR13027:SF7">
    <property type="entry name" value="VACUOLAR FUSION PROTEIN MON1 HOMOLOG"/>
    <property type="match status" value="1"/>
</dbReference>
<sequence length="269" mass="30391">MTTILSSKSIKSSESWIPICLPGYNPTGFLHAYVNFEPGGKEVGLVLISKDRTGFYDAQRWAREIFKDPIWAEFHRLRSPLHPDPPSSLLSTSSSSSSSSSSKKPEEDHQPSSPPPSIPGIPGLRHFIFKDKKFVQVSFPAWEDDYLIESNRQRLMTNYQKAFDLIHPKQPKLIKRINTDPTDPSSPDLDQDLPSSSFNTSTTLPPPIKFTLFKTQFESVIGWINESHEIYVTVSPLISKSASILIVHSIVNWIKVHHQSLFLTSTNQF</sequence>
<keyword evidence="3" id="KW-0072">Autophagy</keyword>
<dbReference type="AlphaFoldDB" id="H6QQ46"/>
<evidence type="ECO:0000256" key="2">
    <source>
        <dbReference type="ARBA" id="ARBA00018132"/>
    </source>
</evidence>
<dbReference type="RefSeq" id="XP_003890353.1">
    <property type="nucleotide sequence ID" value="XM_003890304.1"/>
</dbReference>
<dbReference type="PRINTS" id="PR01546">
    <property type="entry name" value="YEAST73DUF"/>
</dbReference>
<comment type="subcellular location">
    <subcellularLocation>
        <location evidence="3">Endosome</location>
        <location evidence="3">Multivesicular body membrane</location>
        <topology evidence="3">Peripheral membrane protein</topology>
    </subcellularLocation>
    <subcellularLocation>
        <location evidence="1 3">Prevacuolar compartment membrane</location>
        <topology evidence="1 3">Peripheral membrane protein</topology>
    </subcellularLocation>
    <subcellularLocation>
        <location evidence="3">Vacuole membrane</location>
        <topology evidence="3">Peripheral membrane protein</topology>
    </subcellularLocation>
</comment>
<keyword evidence="8" id="KW-1185">Reference proteome</keyword>
<evidence type="ECO:0000313" key="7">
    <source>
        <dbReference type="EMBL" id="EHS64647.1"/>
    </source>
</evidence>
<dbReference type="GO" id="GO:0032585">
    <property type="term" value="C:multivesicular body membrane"/>
    <property type="evidence" value="ECO:0007669"/>
    <property type="project" value="UniProtKB-SubCell"/>
</dbReference>
<dbReference type="HOGENOM" id="CLU_014574_4_0_1"/>
<evidence type="ECO:0000313" key="8">
    <source>
        <dbReference type="Proteomes" id="UP000008783"/>
    </source>
</evidence>
<dbReference type="InterPro" id="IPR043971">
    <property type="entry name" value="FUZ/MON1/HPS1_longin_2"/>
</dbReference>
<keyword evidence="3" id="KW-0926">Vacuole</keyword>
<evidence type="ECO:0000259" key="6">
    <source>
        <dbReference type="Pfam" id="PF19038"/>
    </source>
</evidence>
<dbReference type="EMBL" id="DS178269">
    <property type="protein sequence ID" value="EHS64647.1"/>
    <property type="molecule type" value="Genomic_DNA"/>
</dbReference>
<feature type="compositionally biased region" description="Low complexity" evidence="4">
    <location>
        <begin position="87"/>
        <end position="102"/>
    </location>
</feature>
<feature type="region of interest" description="Disordered" evidence="4">
    <location>
        <begin position="83"/>
        <end position="121"/>
    </location>
</feature>
<feature type="domain" description="FUZ/MON1/HPS1 third Longin" evidence="6">
    <location>
        <begin position="123"/>
        <end position="256"/>
    </location>
</feature>
<dbReference type="InParanoid" id="H6QQ46"/>
<accession>H6QQ46</accession>
<keyword evidence="3" id="KW-0967">Endosome</keyword>
<feature type="domain" description="FUZ/MON1/HPS1 second Longin" evidence="5">
    <location>
        <begin position="4"/>
        <end position="66"/>
    </location>
</feature>
<evidence type="ECO:0000256" key="4">
    <source>
        <dbReference type="SAM" id="MobiDB-lite"/>
    </source>
</evidence>
<dbReference type="GO" id="GO:0006623">
    <property type="term" value="P:protein targeting to vacuole"/>
    <property type="evidence" value="ECO:0007669"/>
    <property type="project" value="UniProtKB-UniRule"/>
</dbReference>
<dbReference type="Proteomes" id="UP000008783">
    <property type="component" value="Unassembled WGS sequence"/>
</dbReference>
<protein>
    <recommendedName>
        <fullName evidence="2 3">Vacuolar fusion protein MON1</fullName>
    </recommendedName>
</protein>
<dbReference type="OrthoDB" id="272411at2759"/>
<dbReference type="STRING" id="418459.H6QQ46"/>
<keyword evidence="3" id="KW-0472">Membrane</keyword>
<name>H6QQ46_PUCGT</name>
<dbReference type="InterPro" id="IPR043970">
    <property type="entry name" value="FUZ/MON1/HPS1_longin_3"/>
</dbReference>
<dbReference type="GO" id="GO:0005774">
    <property type="term" value="C:vacuolar membrane"/>
    <property type="evidence" value="ECO:0007669"/>
    <property type="project" value="UniProtKB-SubCell"/>
</dbReference>
<dbReference type="GO" id="GO:0016192">
    <property type="term" value="P:vesicle-mediated transport"/>
    <property type="evidence" value="ECO:0007669"/>
    <property type="project" value="InterPro"/>
</dbReference>
<organism evidence="7 8">
    <name type="scientific">Puccinia graminis f. sp. tritici (strain CRL 75-36-700-3 / race SCCL)</name>
    <name type="common">Black stem rust fungus</name>
    <dbReference type="NCBI Taxonomy" id="418459"/>
    <lineage>
        <taxon>Eukaryota</taxon>
        <taxon>Fungi</taxon>
        <taxon>Dikarya</taxon>
        <taxon>Basidiomycota</taxon>
        <taxon>Pucciniomycotina</taxon>
        <taxon>Pucciniomycetes</taxon>
        <taxon>Pucciniales</taxon>
        <taxon>Pucciniaceae</taxon>
        <taxon>Puccinia</taxon>
    </lineage>
</organism>
<dbReference type="KEGG" id="pgr:PGTG_20998"/>
<dbReference type="GO" id="GO:0006914">
    <property type="term" value="P:autophagy"/>
    <property type="evidence" value="ECO:0007669"/>
    <property type="project" value="UniProtKB-UniRule"/>
</dbReference>
<evidence type="ECO:0000256" key="3">
    <source>
        <dbReference type="RuleBase" id="RU367048"/>
    </source>
</evidence>
<evidence type="ECO:0000256" key="1">
    <source>
        <dbReference type="ARBA" id="ARBA00004380"/>
    </source>
</evidence>
<dbReference type="Pfam" id="PF19038">
    <property type="entry name" value="Fuz_longin_3"/>
    <property type="match status" value="1"/>
</dbReference>
<comment type="function">
    <text evidence="3">Required for multiple vacuole delivery pathways including the cytoplasm to vacuole transport (Cvt), autophagy, pexophagy and endocytosis.</text>
</comment>
<keyword evidence="3" id="KW-0653">Protein transport</keyword>
<feature type="compositionally biased region" description="Low complexity" evidence="4">
    <location>
        <begin position="179"/>
        <end position="197"/>
    </location>
</feature>
<gene>
    <name evidence="7" type="ORF">PGTG_20998</name>
</gene>
<dbReference type="GeneID" id="13542073"/>
<dbReference type="InterPro" id="IPR004353">
    <property type="entry name" value="Mon1"/>
</dbReference>
<dbReference type="Pfam" id="PF19037">
    <property type="entry name" value="Fuz_longin_2"/>
    <property type="match status" value="1"/>
</dbReference>
<keyword evidence="3" id="KW-0813">Transport</keyword>
<proteinExistence type="inferred from homology"/>
<evidence type="ECO:0000259" key="5">
    <source>
        <dbReference type="Pfam" id="PF19037"/>
    </source>
</evidence>
<reference evidence="8" key="1">
    <citation type="journal article" date="2011" name="Proc. Natl. Acad. Sci. U.S.A.">
        <title>Obligate biotrophy features unraveled by the genomic analysis of rust fungi.</title>
        <authorList>
            <person name="Duplessis S."/>
            <person name="Cuomo C.A."/>
            <person name="Lin Y.-C."/>
            <person name="Aerts A."/>
            <person name="Tisserant E."/>
            <person name="Veneault-Fourrey C."/>
            <person name="Joly D.L."/>
            <person name="Hacquard S."/>
            <person name="Amselem J."/>
            <person name="Cantarel B.L."/>
            <person name="Chiu R."/>
            <person name="Coutinho P.M."/>
            <person name="Feau N."/>
            <person name="Field M."/>
            <person name="Frey P."/>
            <person name="Gelhaye E."/>
            <person name="Goldberg J."/>
            <person name="Grabherr M.G."/>
            <person name="Kodira C.D."/>
            <person name="Kohler A."/>
            <person name="Kuees U."/>
            <person name="Lindquist E.A."/>
            <person name="Lucas S.M."/>
            <person name="Mago R."/>
            <person name="Mauceli E."/>
            <person name="Morin E."/>
            <person name="Murat C."/>
            <person name="Pangilinan J.L."/>
            <person name="Park R."/>
            <person name="Pearson M."/>
            <person name="Quesneville H."/>
            <person name="Rouhier N."/>
            <person name="Sakthikumar S."/>
            <person name="Salamov A.A."/>
            <person name="Schmutz J."/>
            <person name="Selles B."/>
            <person name="Shapiro H."/>
            <person name="Tanguay P."/>
            <person name="Tuskan G.A."/>
            <person name="Henrissat B."/>
            <person name="Van de Peer Y."/>
            <person name="Rouze P."/>
            <person name="Ellis J.G."/>
            <person name="Dodds P.N."/>
            <person name="Schein J.E."/>
            <person name="Zhong S."/>
            <person name="Hamelin R.C."/>
            <person name="Grigoriev I.V."/>
            <person name="Szabo L.J."/>
            <person name="Martin F."/>
        </authorList>
    </citation>
    <scope>NUCLEOTIDE SEQUENCE [LARGE SCALE GENOMIC DNA]</scope>
    <source>
        <strain evidence="8">CRL 75-36-700-3 / race SCCL</strain>
    </source>
</reference>